<dbReference type="SUPFAM" id="SSF53597">
    <property type="entry name" value="Dihydrofolate reductase-like"/>
    <property type="match status" value="1"/>
</dbReference>
<dbReference type="PANTHER" id="PTHR38011:SF11">
    <property type="entry name" value="2,5-DIAMINO-6-RIBOSYLAMINO-4(3H)-PYRIMIDINONE 5'-PHOSPHATE REDUCTASE"/>
    <property type="match status" value="1"/>
</dbReference>
<proteinExistence type="predicted"/>
<dbReference type="Gene3D" id="3.40.430.10">
    <property type="entry name" value="Dihydrofolate Reductase, subunit A"/>
    <property type="match status" value="1"/>
</dbReference>
<evidence type="ECO:0000313" key="3">
    <source>
        <dbReference type="Proteomes" id="UP001597510"/>
    </source>
</evidence>
<gene>
    <name evidence="2" type="ORF">ACFSR2_16905</name>
</gene>
<dbReference type="EMBL" id="JBHULC010000021">
    <property type="protein sequence ID" value="MFD2522579.1"/>
    <property type="molecule type" value="Genomic_DNA"/>
</dbReference>
<accession>A0ABW5JAJ4</accession>
<dbReference type="PANTHER" id="PTHR38011">
    <property type="entry name" value="DIHYDROFOLATE REDUCTASE FAMILY PROTEIN (AFU_ORTHOLOGUE AFUA_8G06820)"/>
    <property type="match status" value="1"/>
</dbReference>
<feature type="domain" description="Bacterial bifunctional deaminase-reductase C-terminal" evidence="1">
    <location>
        <begin position="2"/>
        <end position="167"/>
    </location>
</feature>
<comment type="caution">
    <text evidence="2">The sequence shown here is derived from an EMBL/GenBank/DDBJ whole genome shotgun (WGS) entry which is preliminary data.</text>
</comment>
<reference evidence="3" key="1">
    <citation type="journal article" date="2019" name="Int. J. Syst. Evol. Microbiol.">
        <title>The Global Catalogue of Microorganisms (GCM) 10K type strain sequencing project: providing services to taxonomists for standard genome sequencing and annotation.</title>
        <authorList>
            <consortium name="The Broad Institute Genomics Platform"/>
            <consortium name="The Broad Institute Genome Sequencing Center for Infectious Disease"/>
            <person name="Wu L."/>
            <person name="Ma J."/>
        </authorList>
    </citation>
    <scope>NUCLEOTIDE SEQUENCE [LARGE SCALE GENOMIC DNA]</scope>
    <source>
        <strain evidence="3">KCTC 52344</strain>
    </source>
</reference>
<evidence type="ECO:0000259" key="1">
    <source>
        <dbReference type="Pfam" id="PF01872"/>
    </source>
</evidence>
<dbReference type="InterPro" id="IPR002734">
    <property type="entry name" value="RibDG_C"/>
</dbReference>
<dbReference type="Pfam" id="PF01872">
    <property type="entry name" value="RibD_C"/>
    <property type="match status" value="1"/>
</dbReference>
<name>A0ABW5JAJ4_9BACT</name>
<dbReference type="Proteomes" id="UP001597510">
    <property type="component" value="Unassembled WGS sequence"/>
</dbReference>
<dbReference type="InterPro" id="IPR024072">
    <property type="entry name" value="DHFR-like_dom_sf"/>
</dbReference>
<dbReference type="InterPro" id="IPR050765">
    <property type="entry name" value="Riboflavin_Biosynth_HTPR"/>
</dbReference>
<evidence type="ECO:0000313" key="2">
    <source>
        <dbReference type="EMBL" id="MFD2522579.1"/>
    </source>
</evidence>
<dbReference type="RefSeq" id="WP_340237566.1">
    <property type="nucleotide sequence ID" value="NZ_JBBEWC010000008.1"/>
</dbReference>
<keyword evidence="3" id="KW-1185">Reference proteome</keyword>
<organism evidence="2 3">
    <name type="scientific">Emticicia soli</name>
    <dbReference type="NCBI Taxonomy" id="2027878"/>
    <lineage>
        <taxon>Bacteria</taxon>
        <taxon>Pseudomonadati</taxon>
        <taxon>Bacteroidota</taxon>
        <taxon>Cytophagia</taxon>
        <taxon>Cytophagales</taxon>
        <taxon>Leadbetterellaceae</taxon>
        <taxon>Emticicia</taxon>
    </lineage>
</organism>
<protein>
    <submittedName>
        <fullName evidence="2">Dihydrofolate reductase family protein</fullName>
    </submittedName>
</protein>
<sequence>MRKIVYYVAVSVDGFISGPNDDISGFVQEGTGVTQYFQDLQTFDTVIMGRNTYEYGYKFGVQPGQPAYPNMKHYIFSDSVVFENPHPDVKVLNRDVAHIKALKSEPGTDIYLCGGGEFAGWLLDNQLIDVLKIKANPLIQGEGVRLFGSSSTKVKLKRIDLQEHDNSLQIVSYEIGYLK</sequence>